<keyword evidence="9 14" id="KW-0862">Zinc</keyword>
<evidence type="ECO:0000256" key="11">
    <source>
        <dbReference type="ARBA" id="ARBA00022881"/>
    </source>
</evidence>
<keyword evidence="10 14" id="KW-0067">ATP-binding</keyword>
<dbReference type="SMART" id="SM00382">
    <property type="entry name" value="AAA"/>
    <property type="match status" value="1"/>
</dbReference>
<dbReference type="InterPro" id="IPR041102">
    <property type="entry name" value="UvrA_inter"/>
</dbReference>
<keyword evidence="7 14" id="KW-0228">DNA excision</keyword>
<evidence type="ECO:0000256" key="7">
    <source>
        <dbReference type="ARBA" id="ARBA00022769"/>
    </source>
</evidence>
<dbReference type="GO" id="GO:0005737">
    <property type="term" value="C:cytoplasm"/>
    <property type="evidence" value="ECO:0007669"/>
    <property type="project" value="UniProtKB-SubCell"/>
</dbReference>
<dbReference type="PANTHER" id="PTHR43152">
    <property type="entry name" value="UVRABC SYSTEM PROTEIN A"/>
    <property type="match status" value="1"/>
</dbReference>
<keyword evidence="4 14" id="KW-0677">Repeat</keyword>
<dbReference type="PROSITE" id="PS00211">
    <property type="entry name" value="ABC_TRANSPORTER_1"/>
    <property type="match status" value="2"/>
</dbReference>
<dbReference type="EMBL" id="JBHUDH010000033">
    <property type="protein sequence ID" value="MFD1525463.1"/>
    <property type="molecule type" value="Genomic_DNA"/>
</dbReference>
<dbReference type="GO" id="GO:0009432">
    <property type="term" value="P:SOS response"/>
    <property type="evidence" value="ECO:0007669"/>
    <property type="project" value="UniProtKB-UniRule"/>
</dbReference>
<dbReference type="GO" id="GO:0003677">
    <property type="term" value="F:DNA binding"/>
    <property type="evidence" value="ECO:0007669"/>
    <property type="project" value="UniProtKB-UniRule"/>
</dbReference>
<evidence type="ECO:0000256" key="10">
    <source>
        <dbReference type="ARBA" id="ARBA00022840"/>
    </source>
</evidence>
<keyword evidence="13 14" id="KW-0234">DNA repair</keyword>
<feature type="zinc finger region" description="C4-type" evidence="14">
    <location>
        <begin position="769"/>
        <end position="795"/>
    </location>
</feature>
<comment type="subcellular location">
    <subcellularLocation>
        <location evidence="1 14">Cytoplasm</location>
    </subcellularLocation>
</comment>
<evidence type="ECO:0000256" key="6">
    <source>
        <dbReference type="ARBA" id="ARBA00022763"/>
    </source>
</evidence>
<dbReference type="FunFam" id="1.20.1580.10:FF:000002">
    <property type="entry name" value="UvrABC system protein A"/>
    <property type="match status" value="1"/>
</dbReference>
<dbReference type="GO" id="GO:0008270">
    <property type="term" value="F:zinc ion binding"/>
    <property type="evidence" value="ECO:0007669"/>
    <property type="project" value="UniProtKB-UniRule"/>
</dbReference>
<dbReference type="GO" id="GO:0009381">
    <property type="term" value="F:excinuclease ABC activity"/>
    <property type="evidence" value="ECO:0007669"/>
    <property type="project" value="UniProtKB-UniRule"/>
</dbReference>
<evidence type="ECO:0000313" key="17">
    <source>
        <dbReference type="EMBL" id="MFD1525463.1"/>
    </source>
</evidence>
<dbReference type="NCBIfam" id="TIGR00630">
    <property type="entry name" value="uvra"/>
    <property type="match status" value="1"/>
</dbReference>
<dbReference type="NCBIfam" id="NF001503">
    <property type="entry name" value="PRK00349.1"/>
    <property type="match status" value="1"/>
</dbReference>
<dbReference type="Gene3D" id="3.40.50.300">
    <property type="entry name" value="P-loop containing nucleotide triphosphate hydrolases"/>
    <property type="match status" value="2"/>
</dbReference>
<dbReference type="InterPro" id="IPR027417">
    <property type="entry name" value="P-loop_NTPase"/>
</dbReference>
<protein>
    <recommendedName>
        <fullName evidence="14">UvrABC system protein A</fullName>
        <shortName evidence="14">UvrA protein</shortName>
    </recommendedName>
    <alternativeName>
        <fullName evidence="14">Excinuclease ABC subunit A</fullName>
    </alternativeName>
</protein>
<dbReference type="PANTHER" id="PTHR43152:SF3">
    <property type="entry name" value="UVRABC SYSTEM PROTEIN A"/>
    <property type="match status" value="1"/>
</dbReference>
<evidence type="ECO:0000256" key="8">
    <source>
        <dbReference type="ARBA" id="ARBA00022771"/>
    </source>
</evidence>
<keyword evidence="12 14" id="KW-0238">DNA-binding</keyword>
<comment type="function">
    <text evidence="14">The UvrABC repair system catalyzes the recognition and processing of DNA lesions. UvrA is an ATPase and a DNA-binding protein. A damage recognition complex composed of 2 UvrA and 2 UvrB subunits scans DNA for abnormalities. When the presence of a lesion has been verified by UvrB, the UvrA molecules dissociate.</text>
</comment>
<evidence type="ECO:0000256" key="15">
    <source>
        <dbReference type="SAM" id="MobiDB-lite"/>
    </source>
</evidence>
<comment type="similarity">
    <text evidence="14">Belongs to the ABC transporter superfamily. UvrA family.</text>
</comment>
<dbReference type="CDD" id="cd03271">
    <property type="entry name" value="ABC_UvrA_II"/>
    <property type="match status" value="1"/>
</dbReference>
<feature type="binding site" evidence="14">
    <location>
        <begin position="669"/>
        <end position="676"/>
    </location>
    <ligand>
        <name>ATP</name>
        <dbReference type="ChEBI" id="CHEBI:30616"/>
    </ligand>
</feature>
<dbReference type="GO" id="GO:0006289">
    <property type="term" value="P:nucleotide-excision repair"/>
    <property type="evidence" value="ECO:0007669"/>
    <property type="project" value="UniProtKB-UniRule"/>
</dbReference>
<dbReference type="Gene3D" id="3.30.1490.20">
    <property type="entry name" value="ATP-grasp fold, A domain"/>
    <property type="match status" value="1"/>
</dbReference>
<feature type="region of interest" description="Disordered" evidence="15">
    <location>
        <begin position="241"/>
        <end position="270"/>
    </location>
</feature>
<dbReference type="PROSITE" id="PS50893">
    <property type="entry name" value="ABC_TRANSPORTER_2"/>
    <property type="match status" value="1"/>
</dbReference>
<reference evidence="17 18" key="1">
    <citation type="journal article" date="2019" name="Int. J. Syst. Evol. Microbiol.">
        <title>The Global Catalogue of Microorganisms (GCM) 10K type strain sequencing project: providing services to taxonomists for standard genome sequencing and annotation.</title>
        <authorList>
            <consortium name="The Broad Institute Genomics Platform"/>
            <consortium name="The Broad Institute Genome Sequencing Center for Infectious Disease"/>
            <person name="Wu L."/>
            <person name="Ma J."/>
        </authorList>
    </citation>
    <scope>NUCLEOTIDE SEQUENCE [LARGE SCALE GENOMIC DNA]</scope>
    <source>
        <strain evidence="17 18">CGMCC 1.12285</strain>
    </source>
</reference>
<dbReference type="GO" id="GO:0005524">
    <property type="term" value="F:ATP binding"/>
    <property type="evidence" value="ECO:0007669"/>
    <property type="project" value="UniProtKB-UniRule"/>
</dbReference>
<comment type="caution">
    <text evidence="17">The sequence shown here is derived from an EMBL/GenBank/DDBJ whole genome shotgun (WGS) entry which is preliminary data.</text>
</comment>
<keyword evidence="3 14" id="KW-0479">Metal-binding</keyword>
<accession>A0ABD6B3P9</accession>
<dbReference type="Pfam" id="PF17760">
    <property type="entry name" value="UvrA_inter"/>
    <property type="match status" value="1"/>
</dbReference>
<keyword evidence="18" id="KW-1185">Reference proteome</keyword>
<dbReference type="RefSeq" id="WP_379731729.1">
    <property type="nucleotide sequence ID" value="NZ_JBHSWZ010000133.1"/>
</dbReference>
<dbReference type="Gene3D" id="1.20.1580.10">
    <property type="entry name" value="ABC transporter ATPase like domain"/>
    <property type="match status" value="2"/>
</dbReference>
<feature type="binding site" evidence="14">
    <location>
        <begin position="33"/>
        <end position="40"/>
    </location>
    <ligand>
        <name>ATP</name>
        <dbReference type="ChEBI" id="CHEBI:30616"/>
    </ligand>
</feature>
<dbReference type="Gene3D" id="1.10.8.280">
    <property type="entry name" value="ABC transporter ATPase domain-like"/>
    <property type="match status" value="1"/>
</dbReference>
<feature type="domain" description="ABC transporter" evidence="16">
    <location>
        <begin position="635"/>
        <end position="966"/>
    </location>
</feature>
<sequence length="997" mass="110432">MSKDFIEVRGAEENNLADLDVEIPREQFSVVTGLSGSGKSSLAFDTVYAEGQRRYIESLSAYARNFLGQMDKPQVESVEGLSPAISIDQKNAANNPRSTVGTVTELHDYLRLLYARVGTPHCPECGREVGTQSAQQMVRRVFELPEGTRAKIAAPVVRDQKGAFEDLFEELVSEGYARVEVDGERYDLTTDDPDLDENYDHTIDVVVDRVKVREEDRSRITDSVETALEEGDGVLKVILPSPPEDLPESFGGNVSRSTGDLADAGNEADDEDDRLVVEFSEELACTHCGIDFSEIETRSFSFNSPHGACPECEGIGETKEVDEDLVVVDPDKPIKDVFEAWSYNRSYYQTRIDSVAAHFGVDVTTPFSELTEDQQRQFLYGTDEQVVFQRQTKNGTRRKEKRFEGVIPNLERRHVETDSDSTREHIEEYMAVTTCPACDGTRLKPQSRSVLVDGTDITEVNRLSIADAREHFEGMEANLSERDRTIAEEILKEIRARLGFMEEVGLDYLTLDREASTLSGGESQRIRLATQVGSGLVGVLYVLDEPSIGLHQRDNDRLLNTLEGLRDLGNTLLVVEHDEETMRRADHVIDMGPGPGKRGGEIVAQGDFDDIVDSEESITGDYLAGRKEVPVPDERRESDEALTIVGARQHNLKDVDVDLPIGQFTAITGVSGSGKSTLMHDVLYKGLARKMNDNTSVDPGEHDAIEGTENIETVRLIDQSPIGRTPRSNPATYTGVFDHIREAFAQTKLAQQRGYDKGRFSFNVKGGRCEECGGQGTVKIEMNFLSDVHVPCEECGGARYNDETLDVEFKGKTIADVLDMDVAEAYDFFEANSQLRRRLKLLKDVGLGYMKLGQPSTTLSGGEAQRVKLAEELGKKQTGETLYLLDEPTTGLHKEDERKLIEVLQRLTDNGNTVVVVEHELDLIKNADNVVDLGPEGGEGGGEVVASGTPEEVARIDDSHTGRYLRDYLPRVDMEGPRADRRKPAKEEAEAPAADDD</sequence>
<dbReference type="InterPro" id="IPR041552">
    <property type="entry name" value="UvrA_DNA-bd"/>
</dbReference>
<evidence type="ECO:0000313" key="18">
    <source>
        <dbReference type="Proteomes" id="UP001597111"/>
    </source>
</evidence>
<organism evidence="17 18">
    <name type="scientific">Halolamina salina</name>
    <dbReference type="NCBI Taxonomy" id="1220023"/>
    <lineage>
        <taxon>Archaea</taxon>
        <taxon>Methanobacteriati</taxon>
        <taxon>Methanobacteriota</taxon>
        <taxon>Stenosarchaea group</taxon>
        <taxon>Halobacteria</taxon>
        <taxon>Halobacteriales</taxon>
        <taxon>Haloferacaceae</taxon>
    </lineage>
</organism>
<gene>
    <name evidence="14 17" type="primary">uvrA</name>
    <name evidence="17" type="ORF">ACFR9S_03990</name>
</gene>
<dbReference type="SUPFAM" id="SSF52540">
    <property type="entry name" value="P-loop containing nucleoside triphosphate hydrolases"/>
    <property type="match status" value="2"/>
</dbReference>
<dbReference type="InterPro" id="IPR003439">
    <property type="entry name" value="ABC_transporter-like_ATP-bd"/>
</dbReference>
<feature type="zinc finger region" description="C4-type" evidence="14">
    <location>
        <begin position="285"/>
        <end position="312"/>
    </location>
</feature>
<dbReference type="Proteomes" id="UP001597111">
    <property type="component" value="Unassembled WGS sequence"/>
</dbReference>
<keyword evidence="6 14" id="KW-0227">DNA damage</keyword>
<evidence type="ECO:0000256" key="9">
    <source>
        <dbReference type="ARBA" id="ARBA00022833"/>
    </source>
</evidence>
<evidence type="ECO:0000256" key="4">
    <source>
        <dbReference type="ARBA" id="ARBA00022737"/>
    </source>
</evidence>
<evidence type="ECO:0000256" key="3">
    <source>
        <dbReference type="ARBA" id="ARBA00022723"/>
    </source>
</evidence>
<keyword evidence="11 14" id="KW-0267">Excision nuclease</keyword>
<dbReference type="InterPro" id="IPR003593">
    <property type="entry name" value="AAA+_ATPase"/>
</dbReference>
<dbReference type="InterPro" id="IPR004602">
    <property type="entry name" value="UvrA"/>
</dbReference>
<keyword evidence="8 14" id="KW-0863">Zinc-finger</keyword>
<dbReference type="Pfam" id="PF00005">
    <property type="entry name" value="ABC_tran"/>
    <property type="match status" value="1"/>
</dbReference>
<comment type="subunit">
    <text evidence="14">Forms a heterotetramer with UvrB during the search for lesions.</text>
</comment>
<evidence type="ECO:0000256" key="14">
    <source>
        <dbReference type="HAMAP-Rule" id="MF_00205"/>
    </source>
</evidence>
<dbReference type="HAMAP" id="MF_00205">
    <property type="entry name" value="UvrA"/>
    <property type="match status" value="1"/>
</dbReference>
<evidence type="ECO:0000256" key="2">
    <source>
        <dbReference type="ARBA" id="ARBA00022490"/>
    </source>
</evidence>
<evidence type="ECO:0000256" key="12">
    <source>
        <dbReference type="ARBA" id="ARBA00023125"/>
    </source>
</evidence>
<dbReference type="InterPro" id="IPR013815">
    <property type="entry name" value="ATP_grasp_subdomain_1"/>
</dbReference>
<evidence type="ECO:0000256" key="13">
    <source>
        <dbReference type="ARBA" id="ARBA00023204"/>
    </source>
</evidence>
<keyword evidence="17" id="KW-0378">Hydrolase</keyword>
<feature type="compositionally biased region" description="Basic and acidic residues" evidence="15">
    <location>
        <begin position="967"/>
        <end position="979"/>
    </location>
</feature>
<keyword evidence="14" id="KW-0742">SOS response</keyword>
<keyword evidence="2 14" id="KW-0963">Cytoplasm</keyword>
<keyword evidence="5 14" id="KW-0547">Nucleotide-binding</keyword>
<dbReference type="Pfam" id="PF17755">
    <property type="entry name" value="UvrA_DNA-bind"/>
    <property type="match status" value="1"/>
</dbReference>
<feature type="region of interest" description="Disordered" evidence="15">
    <location>
        <begin position="967"/>
        <end position="997"/>
    </location>
</feature>
<evidence type="ECO:0000256" key="1">
    <source>
        <dbReference type="ARBA" id="ARBA00004496"/>
    </source>
</evidence>
<evidence type="ECO:0000259" key="16">
    <source>
        <dbReference type="PROSITE" id="PS50893"/>
    </source>
</evidence>
<dbReference type="AlphaFoldDB" id="A0ABD6B3P9"/>
<proteinExistence type="inferred from homology"/>
<evidence type="ECO:0000256" key="5">
    <source>
        <dbReference type="ARBA" id="ARBA00022741"/>
    </source>
</evidence>
<dbReference type="InterPro" id="IPR017871">
    <property type="entry name" value="ABC_transporter-like_CS"/>
</dbReference>
<name>A0ABD6B3P9_9EURY</name>